<dbReference type="NCBIfam" id="NF004046">
    <property type="entry name" value="PRK05563.1"/>
    <property type="match status" value="1"/>
</dbReference>
<dbReference type="CDD" id="cd00009">
    <property type="entry name" value="AAA"/>
    <property type="match status" value="1"/>
</dbReference>
<dbReference type="InterPro" id="IPR027417">
    <property type="entry name" value="P-loop_NTPase"/>
</dbReference>
<keyword evidence="3" id="KW-0808">Transferase</keyword>
<evidence type="ECO:0000256" key="12">
    <source>
        <dbReference type="SAM" id="Coils"/>
    </source>
</evidence>
<dbReference type="FunFam" id="3.40.50.300:FF:000014">
    <property type="entry name" value="DNA polymerase III subunit gamma/tau"/>
    <property type="match status" value="1"/>
</dbReference>
<keyword evidence="5" id="KW-0235">DNA replication</keyword>
<evidence type="ECO:0000313" key="16">
    <source>
        <dbReference type="Proteomes" id="UP000192569"/>
    </source>
</evidence>
<dbReference type="InterPro" id="IPR012763">
    <property type="entry name" value="DNA_pol_III_sug/sutau_N"/>
</dbReference>
<evidence type="ECO:0000256" key="8">
    <source>
        <dbReference type="ARBA" id="ARBA00022833"/>
    </source>
</evidence>
<feature type="domain" description="AAA+ ATPase" evidence="14">
    <location>
        <begin position="38"/>
        <end position="179"/>
    </location>
</feature>
<dbReference type="Proteomes" id="UP000192569">
    <property type="component" value="Chromosome I"/>
</dbReference>
<evidence type="ECO:0000259" key="14">
    <source>
        <dbReference type="SMART" id="SM00382"/>
    </source>
</evidence>
<dbReference type="Gene3D" id="3.30.300.180">
    <property type="match status" value="1"/>
</dbReference>
<dbReference type="InterPro" id="IPR001270">
    <property type="entry name" value="ClpA/B"/>
</dbReference>
<dbReference type="Pfam" id="PF20964">
    <property type="entry name" value="DnaX_C"/>
    <property type="match status" value="1"/>
</dbReference>
<dbReference type="AlphaFoldDB" id="A0A1W1V6J8"/>
<dbReference type="PANTHER" id="PTHR11669:SF0">
    <property type="entry name" value="PROTEIN STICHEL-LIKE 2"/>
    <property type="match status" value="1"/>
</dbReference>
<dbReference type="PANTHER" id="PTHR11669">
    <property type="entry name" value="REPLICATION FACTOR C / DNA POLYMERASE III GAMMA-TAU SUBUNIT"/>
    <property type="match status" value="1"/>
</dbReference>
<dbReference type="Pfam" id="PF12169">
    <property type="entry name" value="DNA_pol3_gamma3"/>
    <property type="match status" value="1"/>
</dbReference>
<dbReference type="CDD" id="cd18137">
    <property type="entry name" value="HLD_clamp_pol_III_gamma_tau"/>
    <property type="match status" value="1"/>
</dbReference>
<evidence type="ECO:0000256" key="11">
    <source>
        <dbReference type="ARBA" id="ARBA00049244"/>
    </source>
</evidence>
<dbReference type="PRINTS" id="PR00300">
    <property type="entry name" value="CLPPROTEASEA"/>
</dbReference>
<dbReference type="EMBL" id="LT838272">
    <property type="protein sequence ID" value="SMB89059.1"/>
    <property type="molecule type" value="Genomic_DNA"/>
</dbReference>
<dbReference type="SUPFAM" id="SSF48019">
    <property type="entry name" value="post-AAA+ oligomerization domain-like"/>
    <property type="match status" value="1"/>
</dbReference>
<dbReference type="InterPro" id="IPR022754">
    <property type="entry name" value="DNA_pol_III_gamma-3"/>
</dbReference>
<evidence type="ECO:0000256" key="4">
    <source>
        <dbReference type="ARBA" id="ARBA00022695"/>
    </source>
</evidence>
<dbReference type="RefSeq" id="WP_084663016.1">
    <property type="nucleotide sequence ID" value="NZ_LT838272.1"/>
</dbReference>
<dbReference type="InterPro" id="IPR048448">
    <property type="entry name" value="DnaX-like_C"/>
</dbReference>
<evidence type="ECO:0000256" key="10">
    <source>
        <dbReference type="ARBA" id="ARBA00022932"/>
    </source>
</evidence>
<evidence type="ECO:0000256" key="5">
    <source>
        <dbReference type="ARBA" id="ARBA00022705"/>
    </source>
</evidence>
<dbReference type="SMART" id="SM00382">
    <property type="entry name" value="AAA"/>
    <property type="match status" value="1"/>
</dbReference>
<keyword evidence="6" id="KW-0479">Metal-binding</keyword>
<dbReference type="Gene3D" id="1.20.272.10">
    <property type="match status" value="1"/>
</dbReference>
<evidence type="ECO:0000256" key="2">
    <source>
        <dbReference type="ARBA" id="ARBA00012417"/>
    </source>
</evidence>
<dbReference type="Pfam" id="PF22608">
    <property type="entry name" value="DNAX_ATPase_lid"/>
    <property type="match status" value="1"/>
</dbReference>
<comment type="similarity">
    <text evidence="1">Belongs to the DnaX/STICHEL family.</text>
</comment>
<dbReference type="InterPro" id="IPR050238">
    <property type="entry name" value="DNA_Rep/Repair_Clamp_Loader"/>
</dbReference>
<organism evidence="15 16">
    <name type="scientific">Thermanaeromonas toyohensis ToBE</name>
    <dbReference type="NCBI Taxonomy" id="698762"/>
    <lineage>
        <taxon>Bacteria</taxon>
        <taxon>Bacillati</taxon>
        <taxon>Bacillota</taxon>
        <taxon>Clostridia</taxon>
        <taxon>Neomoorellales</taxon>
        <taxon>Neomoorellaceae</taxon>
        <taxon>Thermanaeromonas</taxon>
    </lineage>
</organism>
<evidence type="ECO:0000256" key="1">
    <source>
        <dbReference type="ARBA" id="ARBA00006360"/>
    </source>
</evidence>
<feature type="coiled-coil region" evidence="12">
    <location>
        <begin position="368"/>
        <end position="395"/>
    </location>
</feature>
<feature type="region of interest" description="Disordered" evidence="13">
    <location>
        <begin position="431"/>
        <end position="470"/>
    </location>
</feature>
<feature type="compositionally biased region" description="Polar residues" evidence="13">
    <location>
        <begin position="454"/>
        <end position="470"/>
    </location>
</feature>
<evidence type="ECO:0000256" key="6">
    <source>
        <dbReference type="ARBA" id="ARBA00022723"/>
    </source>
</evidence>
<dbReference type="GO" id="GO:0009360">
    <property type="term" value="C:DNA polymerase III complex"/>
    <property type="evidence" value="ECO:0007669"/>
    <property type="project" value="InterPro"/>
</dbReference>
<proteinExistence type="inferred from homology"/>
<keyword evidence="10" id="KW-0239">DNA-directed DNA polymerase</keyword>
<dbReference type="Gene3D" id="3.40.50.300">
    <property type="entry name" value="P-loop containing nucleotide triphosphate hydrolases"/>
    <property type="match status" value="1"/>
</dbReference>
<dbReference type="SUPFAM" id="SSF52540">
    <property type="entry name" value="P-loop containing nucleoside triphosphate hydrolases"/>
    <property type="match status" value="1"/>
</dbReference>
<keyword evidence="8" id="KW-0862">Zinc</keyword>
<dbReference type="InterPro" id="IPR008921">
    <property type="entry name" value="DNA_pol3_clamp-load_cplx_C"/>
</dbReference>
<keyword evidence="4" id="KW-0548">Nucleotidyltransferase</keyword>
<dbReference type="Pfam" id="PF13177">
    <property type="entry name" value="DNA_pol3_delta2"/>
    <property type="match status" value="1"/>
</dbReference>
<dbReference type="GO" id="GO:0046872">
    <property type="term" value="F:metal ion binding"/>
    <property type="evidence" value="ECO:0007669"/>
    <property type="project" value="UniProtKB-KW"/>
</dbReference>
<protein>
    <recommendedName>
        <fullName evidence="2">DNA-directed DNA polymerase</fullName>
        <ecNumber evidence="2">2.7.7.7</ecNumber>
    </recommendedName>
</protein>
<dbReference type="InterPro" id="IPR003593">
    <property type="entry name" value="AAA+_ATPase"/>
</dbReference>
<dbReference type="InterPro" id="IPR045085">
    <property type="entry name" value="HLD_clamp_pol_III_gamma_tau"/>
</dbReference>
<comment type="catalytic activity">
    <reaction evidence="11">
        <text>DNA(n) + a 2'-deoxyribonucleoside 5'-triphosphate = DNA(n+1) + diphosphate</text>
        <dbReference type="Rhea" id="RHEA:22508"/>
        <dbReference type="Rhea" id="RHEA-COMP:17339"/>
        <dbReference type="Rhea" id="RHEA-COMP:17340"/>
        <dbReference type="ChEBI" id="CHEBI:33019"/>
        <dbReference type="ChEBI" id="CHEBI:61560"/>
        <dbReference type="ChEBI" id="CHEBI:173112"/>
        <dbReference type="EC" id="2.7.7.7"/>
    </reaction>
</comment>
<gene>
    <name evidence="15" type="ORF">SAMN00808754_0103</name>
</gene>
<evidence type="ECO:0000256" key="3">
    <source>
        <dbReference type="ARBA" id="ARBA00022679"/>
    </source>
</evidence>
<dbReference type="GO" id="GO:0003677">
    <property type="term" value="F:DNA binding"/>
    <property type="evidence" value="ECO:0007669"/>
    <property type="project" value="InterPro"/>
</dbReference>
<name>A0A1W1V6J8_9FIRM</name>
<evidence type="ECO:0000256" key="13">
    <source>
        <dbReference type="SAM" id="MobiDB-lite"/>
    </source>
</evidence>
<dbReference type="Gene3D" id="1.10.8.60">
    <property type="match status" value="1"/>
</dbReference>
<dbReference type="GO" id="GO:0006261">
    <property type="term" value="P:DNA-templated DNA replication"/>
    <property type="evidence" value="ECO:0007669"/>
    <property type="project" value="TreeGrafter"/>
</dbReference>
<keyword evidence="7" id="KW-0547">Nucleotide-binding</keyword>
<dbReference type="InterPro" id="IPR038454">
    <property type="entry name" value="DnaA_N_sf"/>
</dbReference>
<dbReference type="NCBIfam" id="TIGR02397">
    <property type="entry name" value="dnaX_nterm"/>
    <property type="match status" value="1"/>
</dbReference>
<reference evidence="15 16" key="1">
    <citation type="submission" date="2017-04" db="EMBL/GenBank/DDBJ databases">
        <authorList>
            <person name="Afonso C.L."/>
            <person name="Miller P.J."/>
            <person name="Scott M.A."/>
            <person name="Spackman E."/>
            <person name="Goraichik I."/>
            <person name="Dimitrov K.M."/>
            <person name="Suarez D.L."/>
            <person name="Swayne D.E."/>
        </authorList>
    </citation>
    <scope>NUCLEOTIDE SEQUENCE [LARGE SCALE GENOMIC DNA]</scope>
    <source>
        <strain evidence="15 16">ToBE</strain>
    </source>
</reference>
<evidence type="ECO:0000313" key="15">
    <source>
        <dbReference type="EMBL" id="SMB89059.1"/>
    </source>
</evidence>
<dbReference type="STRING" id="698762.SAMN00808754_0103"/>
<evidence type="ECO:0000256" key="7">
    <source>
        <dbReference type="ARBA" id="ARBA00022741"/>
    </source>
</evidence>
<feature type="compositionally biased region" description="Basic and acidic residues" evidence="13">
    <location>
        <begin position="435"/>
        <end position="451"/>
    </location>
</feature>
<evidence type="ECO:0000256" key="9">
    <source>
        <dbReference type="ARBA" id="ARBA00022840"/>
    </source>
</evidence>
<dbReference type="EC" id="2.7.7.7" evidence="2"/>
<dbReference type="OrthoDB" id="9810148at2"/>
<keyword evidence="9" id="KW-0067">ATP-binding</keyword>
<keyword evidence="16" id="KW-1185">Reference proteome</keyword>
<dbReference type="GO" id="GO:0005524">
    <property type="term" value="F:ATP binding"/>
    <property type="evidence" value="ECO:0007669"/>
    <property type="project" value="UniProtKB-KW"/>
</dbReference>
<dbReference type="FunFam" id="1.10.8.60:FF:000013">
    <property type="entry name" value="DNA polymerase III subunit gamma/tau"/>
    <property type="match status" value="1"/>
</dbReference>
<dbReference type="GO" id="GO:0003887">
    <property type="term" value="F:DNA-directed DNA polymerase activity"/>
    <property type="evidence" value="ECO:0007669"/>
    <property type="project" value="UniProtKB-KW"/>
</dbReference>
<sequence>MSQYLALYRQWRPQTFQEVVGQEHITYTLRNAVRTGRLVHAYLFCGPRGTGKTSTAKILAKAANCRQPQDGEPCNSCLNCRRITEGLSLDVLEIDAASNRGIDEIRQLKEGVQLGPVEGKYKIYIIDEVHMLTTEAFNALLKTLEEPPPHVIFILATTEPRKVLPTIISRCQRFDFQALKVDIILKRLQEVVQASNVEIELQALQLLARKAGGGLRDALSLLDQILSSTQGRITAEQVATLLGVPREDALKELIKALLREDGSKILHVVDQVLREGIEPRRLLEELLDWCRNLLLLKLDPNLKELVNLPEETIGLIQELDNTLEAKRLFRVIEKLQSATGELRYSFQPRISLEMALLGVIMEKVPEGSEELASRIEKLEERLERLEKLLATRELTSTISSKAVSSSKGIEAPQTSPASAWTAVSGSFSVTPTGETRVELRTPREGKKRDASLETGLSRSGSETAVTSETAKQEGQQYLTIEEVRRLWPQILQAARQRSIHLQAYLKGGKPLALEGSRLILSFHAAFHRSMLEQPAHRQAVQEILQQVLGQPLEIVMVDGAGQEEPKEAKIPDATLKKLIDYFGQDKVEIKD</sequence>
<accession>A0A1W1V6J8</accession>
<keyword evidence="12" id="KW-0175">Coiled coil</keyword>